<name>A0A371NQ02_9MICO</name>
<gene>
    <name evidence="1" type="ORF">DY023_15275</name>
</gene>
<dbReference type="EMBL" id="QUAB01000047">
    <property type="protein sequence ID" value="REJ04263.1"/>
    <property type="molecule type" value="Genomic_DNA"/>
</dbReference>
<protein>
    <submittedName>
        <fullName evidence="1">Uncharacterized protein</fullName>
    </submittedName>
</protein>
<dbReference type="OrthoDB" id="7869604at2"/>
<dbReference type="Proteomes" id="UP000262172">
    <property type="component" value="Unassembled WGS sequence"/>
</dbReference>
<evidence type="ECO:0000313" key="1">
    <source>
        <dbReference type="EMBL" id="REJ04263.1"/>
    </source>
</evidence>
<sequence length="72" mass="7945">MPAPNGFAYSVRGADVVITHHGRTATVLRGARAAEFLDEVESGDPQLLMARVTGNYRRGNERAARQHARNQR</sequence>
<proteinExistence type="predicted"/>
<comment type="caution">
    <text evidence="1">The sequence shown here is derived from an EMBL/GenBank/DDBJ whole genome shotgun (WGS) entry which is preliminary data.</text>
</comment>
<keyword evidence="2" id="KW-1185">Reference proteome</keyword>
<dbReference type="RefSeq" id="WP_116243205.1">
    <property type="nucleotide sequence ID" value="NZ_QUAB01000047.1"/>
</dbReference>
<dbReference type="AlphaFoldDB" id="A0A371NQ02"/>
<organism evidence="1 2">
    <name type="scientific">Microbacterium bovistercoris</name>
    <dbReference type="NCBI Taxonomy" id="2293570"/>
    <lineage>
        <taxon>Bacteria</taxon>
        <taxon>Bacillati</taxon>
        <taxon>Actinomycetota</taxon>
        <taxon>Actinomycetes</taxon>
        <taxon>Micrococcales</taxon>
        <taxon>Microbacteriaceae</taxon>
        <taxon>Microbacterium</taxon>
    </lineage>
</organism>
<accession>A0A371NQ02</accession>
<evidence type="ECO:0000313" key="2">
    <source>
        <dbReference type="Proteomes" id="UP000262172"/>
    </source>
</evidence>
<reference evidence="1 2" key="1">
    <citation type="submission" date="2018-08" db="EMBL/GenBank/DDBJ databases">
        <title>Isolation, diversity and antifungal activity of Actinobacteria from cow dung.</title>
        <authorList>
            <person name="Ling L."/>
        </authorList>
    </citation>
    <scope>NUCLEOTIDE SEQUENCE [LARGE SCALE GENOMIC DNA]</scope>
    <source>
        <strain evidence="1 2">NEAU-LLE</strain>
    </source>
</reference>